<name>A0A915J6R6_ROMCU</name>
<dbReference type="Proteomes" id="UP000887565">
    <property type="component" value="Unplaced"/>
</dbReference>
<dbReference type="Pfam" id="PF25573">
    <property type="entry name" value="TPR_PSMD3_N"/>
    <property type="match status" value="2"/>
</dbReference>
<accession>A0A915J6R6</accession>
<protein>
    <submittedName>
        <fullName evidence="3">PCI domain-containing protein</fullName>
    </submittedName>
</protein>
<feature type="domain" description="PCI" evidence="1">
    <location>
        <begin position="163"/>
        <end position="319"/>
    </location>
</feature>
<evidence type="ECO:0000313" key="2">
    <source>
        <dbReference type="Proteomes" id="UP000887565"/>
    </source>
</evidence>
<dbReference type="GO" id="GO:0006511">
    <property type="term" value="P:ubiquitin-dependent protein catabolic process"/>
    <property type="evidence" value="ECO:0007669"/>
    <property type="project" value="TreeGrafter"/>
</dbReference>
<sequence>MINRALRSLITVRRRLNSTILTRLINYYFVGQNFAKQKSELLSYFKIFPSMETTTETILVPKSPRQQRKVGAGASANVGLLPEVETYLHLLVVLYLMNEKRYAEVSFFQIRLRMATLRHDEDCQATLINCLLRAYLLQNNYELASALIPKVNFPLSGSTNQWARYHYYVGKIKAKELQYAEAKQSLQLALRKAPQHTAIGFKQSAQKLLVTVELLMGQIPDRSLFREGIYRKSLAPYLQLAQAVRVGDVERFDSTLKKFSVQFENDETNDLVVRLRQNVIKTAVRQICLAYSRISLADVQKKLRLTQTQDAEYILAKVE</sequence>
<dbReference type="SMART" id="SM00753">
    <property type="entry name" value="PAM"/>
    <property type="match status" value="1"/>
</dbReference>
<organism evidence="2 3">
    <name type="scientific">Romanomermis culicivorax</name>
    <name type="common">Nematode worm</name>
    <dbReference type="NCBI Taxonomy" id="13658"/>
    <lineage>
        <taxon>Eukaryota</taxon>
        <taxon>Metazoa</taxon>
        <taxon>Ecdysozoa</taxon>
        <taxon>Nematoda</taxon>
        <taxon>Enoplea</taxon>
        <taxon>Dorylaimia</taxon>
        <taxon>Mermithida</taxon>
        <taxon>Mermithoidea</taxon>
        <taxon>Mermithidae</taxon>
        <taxon>Romanomermis</taxon>
    </lineage>
</organism>
<keyword evidence="2" id="KW-1185">Reference proteome</keyword>
<dbReference type="InterPro" id="IPR000717">
    <property type="entry name" value="PCI_dom"/>
</dbReference>
<dbReference type="PANTHER" id="PTHR10758">
    <property type="entry name" value="26S PROTEASOME NON-ATPASE REGULATORY SUBUNIT 3/COP9 SIGNALOSOME COMPLEX SUBUNIT 3"/>
    <property type="match status" value="1"/>
</dbReference>
<proteinExistence type="predicted"/>
<evidence type="ECO:0000313" key="3">
    <source>
        <dbReference type="WBParaSite" id="nRc.2.0.1.t21459-RA"/>
    </source>
</evidence>
<dbReference type="PANTHER" id="PTHR10758:SF2">
    <property type="entry name" value="26S PROTEASOME NON-ATPASE REGULATORY SUBUNIT 3"/>
    <property type="match status" value="1"/>
</dbReference>
<dbReference type="InterPro" id="IPR050756">
    <property type="entry name" value="CSN3"/>
</dbReference>
<dbReference type="Pfam" id="PF01399">
    <property type="entry name" value="PCI"/>
    <property type="match status" value="1"/>
</dbReference>
<dbReference type="InterPro" id="IPR057985">
    <property type="entry name" value="TPR_PSMD3_N"/>
</dbReference>
<reference evidence="3" key="1">
    <citation type="submission" date="2022-11" db="UniProtKB">
        <authorList>
            <consortium name="WormBaseParasite"/>
        </authorList>
    </citation>
    <scope>IDENTIFICATION</scope>
</reference>
<dbReference type="AlphaFoldDB" id="A0A915J6R6"/>
<dbReference type="WBParaSite" id="nRc.2.0.1.t21459-RA">
    <property type="protein sequence ID" value="nRc.2.0.1.t21459-RA"/>
    <property type="gene ID" value="nRc.2.0.1.g21459"/>
</dbReference>
<dbReference type="GO" id="GO:0008541">
    <property type="term" value="C:proteasome regulatory particle, lid subcomplex"/>
    <property type="evidence" value="ECO:0007669"/>
    <property type="project" value="TreeGrafter"/>
</dbReference>
<evidence type="ECO:0000259" key="1">
    <source>
        <dbReference type="PROSITE" id="PS50250"/>
    </source>
</evidence>
<dbReference type="PROSITE" id="PS50250">
    <property type="entry name" value="PCI"/>
    <property type="match status" value="1"/>
</dbReference>